<comment type="similarity">
    <text evidence="1">Belongs to the OsmC/Ohr family.</text>
</comment>
<name>A0A850NRE3_9PROT</name>
<dbReference type="PANTHER" id="PTHR33797">
    <property type="entry name" value="ORGANIC HYDROPEROXIDE RESISTANCE PROTEIN-LIKE"/>
    <property type="match status" value="1"/>
</dbReference>
<comment type="caution">
    <text evidence="2">The sequence shown here is derived from an EMBL/GenBank/DDBJ whole genome shotgun (WGS) entry which is preliminary data.</text>
</comment>
<dbReference type="Proteomes" id="UP000565205">
    <property type="component" value="Unassembled WGS sequence"/>
</dbReference>
<accession>A0A850NRE3</accession>
<proteinExistence type="inferred from homology"/>
<gene>
    <name evidence="2" type="ORF">HUK83_06335</name>
</gene>
<evidence type="ECO:0000313" key="3">
    <source>
        <dbReference type="Proteomes" id="UP000565205"/>
    </source>
</evidence>
<dbReference type="Pfam" id="PF02566">
    <property type="entry name" value="OsmC"/>
    <property type="match status" value="1"/>
</dbReference>
<dbReference type="EMBL" id="JABXXQ010000087">
    <property type="protein sequence ID" value="NVN29952.1"/>
    <property type="molecule type" value="Genomic_DNA"/>
</dbReference>
<dbReference type="Gene3D" id="3.30.300.20">
    <property type="match status" value="1"/>
</dbReference>
<evidence type="ECO:0000256" key="1">
    <source>
        <dbReference type="ARBA" id="ARBA00007378"/>
    </source>
</evidence>
<reference evidence="2 3" key="1">
    <citation type="submission" date="2020-06" db="EMBL/GenBank/DDBJ databases">
        <title>Description of novel acetic acid bacteria.</title>
        <authorList>
            <person name="Sombolestani A."/>
        </authorList>
    </citation>
    <scope>NUCLEOTIDE SEQUENCE [LARGE SCALE GENOMIC DNA]</scope>
    <source>
        <strain evidence="2 3">LMG 26838</strain>
    </source>
</reference>
<sequence length="138" mass="14575">MPMSFTASATTLAGRNGHVKSETGVVDLDLAMPKPDGSPGKPGATNPEELFASGYSACFGSAVIAVAGAEKLRPEQVSITADVTLLTENNDFRLAVVLKAHIEGLEASEAERIVHKAHEVCPYSKATRNNIKVELEIV</sequence>
<dbReference type="Gene3D" id="2.20.25.10">
    <property type="match status" value="1"/>
</dbReference>
<dbReference type="NCBIfam" id="TIGR03561">
    <property type="entry name" value="organ_hyd_perox"/>
    <property type="match status" value="1"/>
</dbReference>
<dbReference type="InterPro" id="IPR015946">
    <property type="entry name" value="KH_dom-like_a/b"/>
</dbReference>
<evidence type="ECO:0000313" key="2">
    <source>
        <dbReference type="EMBL" id="NVN29952.1"/>
    </source>
</evidence>
<dbReference type="InterPro" id="IPR003718">
    <property type="entry name" value="OsmC/Ohr_fam"/>
</dbReference>
<dbReference type="InterPro" id="IPR019953">
    <property type="entry name" value="OHR"/>
</dbReference>
<dbReference type="SUPFAM" id="SSF82784">
    <property type="entry name" value="OsmC-like"/>
    <property type="match status" value="1"/>
</dbReference>
<dbReference type="AlphaFoldDB" id="A0A850NRE3"/>
<dbReference type="InterPro" id="IPR036102">
    <property type="entry name" value="OsmC/Ohrsf"/>
</dbReference>
<organism evidence="2 3">
    <name type="scientific">Endobacter medicaginis</name>
    <dbReference type="NCBI Taxonomy" id="1181271"/>
    <lineage>
        <taxon>Bacteria</taxon>
        <taxon>Pseudomonadati</taxon>
        <taxon>Pseudomonadota</taxon>
        <taxon>Alphaproteobacteria</taxon>
        <taxon>Acetobacterales</taxon>
        <taxon>Acetobacteraceae</taxon>
        <taxon>Endobacter</taxon>
    </lineage>
</organism>
<protein>
    <submittedName>
        <fullName evidence="2">Organic hydroperoxide resistance protein</fullName>
    </submittedName>
</protein>
<dbReference type="GO" id="GO:0006979">
    <property type="term" value="P:response to oxidative stress"/>
    <property type="evidence" value="ECO:0007669"/>
    <property type="project" value="InterPro"/>
</dbReference>
<dbReference type="PANTHER" id="PTHR33797:SF2">
    <property type="entry name" value="ORGANIC HYDROPEROXIDE RESISTANCE PROTEIN-LIKE"/>
    <property type="match status" value="1"/>
</dbReference>